<dbReference type="Pfam" id="PF02223">
    <property type="entry name" value="Thymidylate_kin"/>
    <property type="match status" value="1"/>
</dbReference>
<dbReference type="InterPro" id="IPR018095">
    <property type="entry name" value="Thymidylate_kin_CS"/>
</dbReference>
<comment type="similarity">
    <text evidence="1 8">Belongs to the thymidylate kinase family.</text>
</comment>
<keyword evidence="6 8" id="KW-0067">ATP-binding</keyword>
<dbReference type="HAMAP" id="MF_00165">
    <property type="entry name" value="Thymidylate_kinase"/>
    <property type="match status" value="1"/>
</dbReference>
<organism evidence="10 11">
    <name type="scientific">Deinococcus hohokamensis</name>
    <dbReference type="NCBI Taxonomy" id="309883"/>
    <lineage>
        <taxon>Bacteria</taxon>
        <taxon>Thermotogati</taxon>
        <taxon>Deinococcota</taxon>
        <taxon>Deinococci</taxon>
        <taxon>Deinococcales</taxon>
        <taxon>Deinococcaceae</taxon>
        <taxon>Deinococcus</taxon>
    </lineage>
</organism>
<dbReference type="PANTHER" id="PTHR10344:SF4">
    <property type="entry name" value="UMP-CMP KINASE 2, MITOCHONDRIAL"/>
    <property type="match status" value="1"/>
</dbReference>
<keyword evidence="2 8" id="KW-0808">Transferase</keyword>
<evidence type="ECO:0000256" key="6">
    <source>
        <dbReference type="ARBA" id="ARBA00022840"/>
    </source>
</evidence>
<evidence type="ECO:0000313" key="10">
    <source>
        <dbReference type="EMBL" id="MFC4637423.1"/>
    </source>
</evidence>
<dbReference type="EC" id="2.7.4.9" evidence="8"/>
<dbReference type="GO" id="GO:0004798">
    <property type="term" value="F:dTMP kinase activity"/>
    <property type="evidence" value="ECO:0007669"/>
    <property type="project" value="UniProtKB-EC"/>
</dbReference>
<keyword evidence="3 8" id="KW-0545">Nucleotide biosynthesis</keyword>
<evidence type="ECO:0000313" key="11">
    <source>
        <dbReference type="Proteomes" id="UP001595952"/>
    </source>
</evidence>
<evidence type="ECO:0000256" key="1">
    <source>
        <dbReference type="ARBA" id="ARBA00009776"/>
    </source>
</evidence>
<evidence type="ECO:0000256" key="8">
    <source>
        <dbReference type="HAMAP-Rule" id="MF_00165"/>
    </source>
</evidence>
<dbReference type="Gene3D" id="3.40.50.300">
    <property type="entry name" value="P-loop containing nucleotide triphosphate hydrolases"/>
    <property type="match status" value="1"/>
</dbReference>
<name>A0ABV9I5G5_9DEIO</name>
<dbReference type="InterPro" id="IPR027417">
    <property type="entry name" value="P-loop_NTPase"/>
</dbReference>
<evidence type="ECO:0000256" key="7">
    <source>
        <dbReference type="ARBA" id="ARBA00048743"/>
    </source>
</evidence>
<dbReference type="PROSITE" id="PS01331">
    <property type="entry name" value="THYMIDYLATE_KINASE"/>
    <property type="match status" value="1"/>
</dbReference>
<proteinExistence type="inferred from homology"/>
<dbReference type="InterPro" id="IPR018094">
    <property type="entry name" value="Thymidylate_kinase"/>
</dbReference>
<dbReference type="PANTHER" id="PTHR10344">
    <property type="entry name" value="THYMIDYLATE KINASE"/>
    <property type="match status" value="1"/>
</dbReference>
<dbReference type="CDD" id="cd01672">
    <property type="entry name" value="TMPK"/>
    <property type="match status" value="1"/>
</dbReference>
<dbReference type="NCBIfam" id="TIGR00041">
    <property type="entry name" value="DTMP_kinase"/>
    <property type="match status" value="1"/>
</dbReference>
<evidence type="ECO:0000256" key="4">
    <source>
        <dbReference type="ARBA" id="ARBA00022741"/>
    </source>
</evidence>
<reference evidence="11" key="1">
    <citation type="journal article" date="2019" name="Int. J. Syst. Evol. Microbiol.">
        <title>The Global Catalogue of Microorganisms (GCM) 10K type strain sequencing project: providing services to taxonomists for standard genome sequencing and annotation.</title>
        <authorList>
            <consortium name="The Broad Institute Genomics Platform"/>
            <consortium name="The Broad Institute Genome Sequencing Center for Infectious Disease"/>
            <person name="Wu L."/>
            <person name="Ma J."/>
        </authorList>
    </citation>
    <scope>NUCLEOTIDE SEQUENCE [LARGE SCALE GENOMIC DNA]</scope>
    <source>
        <strain evidence="11">CCUG 55995</strain>
    </source>
</reference>
<dbReference type="InterPro" id="IPR039430">
    <property type="entry name" value="Thymidylate_kin-like_dom"/>
</dbReference>
<protein>
    <recommendedName>
        <fullName evidence="8">Thymidylate kinase</fullName>
        <ecNumber evidence="8">2.7.4.9</ecNumber>
    </recommendedName>
    <alternativeName>
        <fullName evidence="8">dTMP kinase</fullName>
    </alternativeName>
</protein>
<comment type="caution">
    <text evidence="10">The sequence shown here is derived from an EMBL/GenBank/DDBJ whole genome shotgun (WGS) entry which is preliminary data.</text>
</comment>
<feature type="binding site" evidence="8">
    <location>
        <begin position="15"/>
        <end position="22"/>
    </location>
    <ligand>
        <name>ATP</name>
        <dbReference type="ChEBI" id="CHEBI:30616"/>
    </ligand>
</feature>
<evidence type="ECO:0000256" key="2">
    <source>
        <dbReference type="ARBA" id="ARBA00022679"/>
    </source>
</evidence>
<evidence type="ECO:0000259" key="9">
    <source>
        <dbReference type="Pfam" id="PF02223"/>
    </source>
</evidence>
<dbReference type="SUPFAM" id="SSF52540">
    <property type="entry name" value="P-loop containing nucleoside triphosphate hydrolases"/>
    <property type="match status" value="1"/>
</dbReference>
<keyword evidence="5 8" id="KW-0418">Kinase</keyword>
<gene>
    <name evidence="8 10" type="primary">tmk</name>
    <name evidence="10" type="ORF">ACFO0D_03605</name>
</gene>
<dbReference type="EMBL" id="JBHSEI010000001">
    <property type="protein sequence ID" value="MFC4637423.1"/>
    <property type="molecule type" value="Genomic_DNA"/>
</dbReference>
<evidence type="ECO:0000256" key="3">
    <source>
        <dbReference type="ARBA" id="ARBA00022727"/>
    </source>
</evidence>
<keyword evidence="11" id="KW-1185">Reference proteome</keyword>
<feature type="domain" description="Thymidylate kinase-like" evidence="9">
    <location>
        <begin position="13"/>
        <end position="199"/>
    </location>
</feature>
<comment type="catalytic activity">
    <reaction evidence="7 8">
        <text>dTMP + ATP = dTDP + ADP</text>
        <dbReference type="Rhea" id="RHEA:13517"/>
        <dbReference type="ChEBI" id="CHEBI:30616"/>
        <dbReference type="ChEBI" id="CHEBI:58369"/>
        <dbReference type="ChEBI" id="CHEBI:63528"/>
        <dbReference type="ChEBI" id="CHEBI:456216"/>
        <dbReference type="EC" id="2.7.4.9"/>
    </reaction>
</comment>
<dbReference type="RefSeq" id="WP_380060445.1">
    <property type="nucleotide sequence ID" value="NZ_JBHSEI010000001.1"/>
</dbReference>
<dbReference type="Proteomes" id="UP001595952">
    <property type="component" value="Unassembled WGS sequence"/>
</dbReference>
<accession>A0ABV9I5G5</accession>
<evidence type="ECO:0000256" key="5">
    <source>
        <dbReference type="ARBA" id="ARBA00022777"/>
    </source>
</evidence>
<comment type="function">
    <text evidence="8">Phosphorylation of dTMP to form dTDP in both de novo and salvage pathways of dTTP synthesis.</text>
</comment>
<keyword evidence="4 8" id="KW-0547">Nucleotide-binding</keyword>
<sequence length="210" mass="22037">MTGRPGAAPFITFEGPEGAGKSTQVARLAAALAGAGVPHLLTREPGGTPLGTRVREVLLDPALSIDPLPEFLLYSASRAQLVTDVIRPALARGEAVVCDRYFDSSLAYQGAGRGLPGALLRDLTREATRGLTPDLTVLLDLDPAVGLRRAAARGQPDRLEQADLAFHTRVRAGFLALAAAEPGRFLVLDATRGPDDLAAEVWAAAQARLT</sequence>